<feature type="region of interest" description="Disordered" evidence="1">
    <location>
        <begin position="1"/>
        <end position="36"/>
    </location>
</feature>
<gene>
    <name evidence="2" type="ordered locus">Plim_1025</name>
</gene>
<proteinExistence type="predicted"/>
<accession>D5STA0</accession>
<feature type="compositionally biased region" description="Polar residues" evidence="1">
    <location>
        <begin position="25"/>
        <end position="36"/>
    </location>
</feature>
<evidence type="ECO:0000313" key="2">
    <source>
        <dbReference type="EMBL" id="ADG66868.1"/>
    </source>
</evidence>
<sequence>MLANFSDQGADEDIRPLPPGRYQMWHQNAKTTPKIG</sequence>
<keyword evidence="3" id="KW-1185">Reference proteome</keyword>
<evidence type="ECO:0000313" key="3">
    <source>
        <dbReference type="Proteomes" id="UP000002220"/>
    </source>
</evidence>
<organism evidence="2 3">
    <name type="scientific">Planctopirus limnophila (strain ATCC 43296 / DSM 3776 / IFAM 1008 / Mu 290)</name>
    <name type="common">Planctomyces limnophilus</name>
    <dbReference type="NCBI Taxonomy" id="521674"/>
    <lineage>
        <taxon>Bacteria</taxon>
        <taxon>Pseudomonadati</taxon>
        <taxon>Planctomycetota</taxon>
        <taxon>Planctomycetia</taxon>
        <taxon>Planctomycetales</taxon>
        <taxon>Planctomycetaceae</taxon>
        <taxon>Planctopirus</taxon>
    </lineage>
</organism>
<evidence type="ECO:0000256" key="1">
    <source>
        <dbReference type="SAM" id="MobiDB-lite"/>
    </source>
</evidence>
<dbReference type="KEGG" id="plm:Plim_1025"/>
<name>D5STA0_PLAL2</name>
<dbReference type="AlphaFoldDB" id="D5STA0"/>
<dbReference type="EMBL" id="CP001744">
    <property type="protein sequence ID" value="ADG66868.1"/>
    <property type="molecule type" value="Genomic_DNA"/>
</dbReference>
<dbReference type="Proteomes" id="UP000002220">
    <property type="component" value="Chromosome"/>
</dbReference>
<reference evidence="2 3" key="1">
    <citation type="journal article" date="2010" name="Stand. Genomic Sci.">
        <title>Complete genome sequence of Planctomyces limnophilus type strain (Mu 290).</title>
        <authorList>
            <person name="Labutti K."/>
            <person name="Sikorski J."/>
            <person name="Schneider S."/>
            <person name="Nolan M."/>
            <person name="Lucas S."/>
            <person name="Glavina Del Rio T."/>
            <person name="Tice H."/>
            <person name="Cheng J.F."/>
            <person name="Goodwin L."/>
            <person name="Pitluck S."/>
            <person name="Liolios K."/>
            <person name="Ivanova N."/>
            <person name="Mavromatis K."/>
            <person name="Mikhailova N."/>
            <person name="Pati A."/>
            <person name="Chen A."/>
            <person name="Palaniappan K."/>
            <person name="Land M."/>
            <person name="Hauser L."/>
            <person name="Chang Y.J."/>
            <person name="Jeffries C.D."/>
            <person name="Tindall B.J."/>
            <person name="Rohde M."/>
            <person name="Goker M."/>
            <person name="Woyke T."/>
            <person name="Bristow J."/>
            <person name="Eisen J.A."/>
            <person name="Markowitz V."/>
            <person name="Hugenholtz P."/>
            <person name="Kyrpides N.C."/>
            <person name="Klenk H.P."/>
            <person name="Lapidus A."/>
        </authorList>
    </citation>
    <scope>NUCLEOTIDE SEQUENCE [LARGE SCALE GENOMIC DNA]</scope>
    <source>
        <strain evidence="3">ATCC 43296 / DSM 3776 / IFAM 1008 / 290</strain>
    </source>
</reference>
<dbReference type="HOGENOM" id="CLU_3357653_0_0_0"/>
<protein>
    <submittedName>
        <fullName evidence="2">Uncharacterized protein</fullName>
    </submittedName>
</protein>